<protein>
    <recommendedName>
        <fullName evidence="11">Sulfate transporter CysZ</fullName>
    </recommendedName>
</protein>
<dbReference type="InterPro" id="IPR050480">
    <property type="entry name" value="CysZ-like"/>
</dbReference>
<evidence type="ECO:0000256" key="6">
    <source>
        <dbReference type="ARBA" id="ARBA00022692"/>
    </source>
</evidence>
<comment type="function">
    <text evidence="11">High affinity, high specificity proton-dependent sulfate transporter, which mediates sulfate uptake. Provides the sulfur source for the cysteine synthesis pathway.</text>
</comment>
<evidence type="ECO:0000256" key="4">
    <source>
        <dbReference type="ARBA" id="ARBA00022519"/>
    </source>
</evidence>
<evidence type="ECO:0000256" key="2">
    <source>
        <dbReference type="ARBA" id="ARBA00022448"/>
    </source>
</evidence>
<evidence type="ECO:0000256" key="3">
    <source>
        <dbReference type="ARBA" id="ARBA00022475"/>
    </source>
</evidence>
<dbReference type="InterPro" id="IPR022985">
    <property type="entry name" value="Sulfate_CysZ"/>
</dbReference>
<evidence type="ECO:0000256" key="7">
    <source>
        <dbReference type="ARBA" id="ARBA00022989"/>
    </source>
</evidence>
<evidence type="ECO:0000256" key="11">
    <source>
        <dbReference type="HAMAP-Rule" id="MF_00468"/>
    </source>
</evidence>
<dbReference type="HAMAP" id="MF_00468">
    <property type="entry name" value="CysZ"/>
    <property type="match status" value="1"/>
</dbReference>
<dbReference type="PANTHER" id="PTHR37468">
    <property type="entry name" value="SULFATE TRANSPORTER CYSZ"/>
    <property type="match status" value="1"/>
</dbReference>
<keyword evidence="4 11" id="KW-0997">Cell inner membrane</keyword>
<reference evidence="12 13" key="1">
    <citation type="submission" date="2016-10" db="EMBL/GenBank/DDBJ databases">
        <authorList>
            <person name="de Groot N.N."/>
        </authorList>
    </citation>
    <scope>NUCLEOTIDE SEQUENCE [LARGE SCALE GENOMIC DNA]</scope>
    <source>
        <strain evidence="12 13">DSM 6059</strain>
    </source>
</reference>
<dbReference type="InterPro" id="IPR059112">
    <property type="entry name" value="CysZ/EI24"/>
</dbReference>
<dbReference type="OrthoDB" id="5292355at2"/>
<evidence type="ECO:0000256" key="10">
    <source>
        <dbReference type="ARBA" id="ARBA00023192"/>
    </source>
</evidence>
<evidence type="ECO:0000313" key="12">
    <source>
        <dbReference type="EMBL" id="SFC28884.1"/>
    </source>
</evidence>
<sequence length="240" mass="27872">MQSSQGFQYFLAGFNLINTKGLKRFVLIPLLINVILFGGSLFFIYDWLTQGFAYLNELLPTWLSWLEWLLWPIAIFTILFSYTSLFSIITNFIAAPFNGLLSEKVELHLTGKKINDDGFLDTIKDVPRMLAREGTKLMYYLPKAIGFFILLWVLPVVGQVIWVLFTCWMFAVQYQDFAFDNHKIHFRETRKQLKQNQGLSYGFGFAVLIFTTIPLLNLLVMPVAVCGATKLWVENYRDQY</sequence>
<accession>A0A1I1HY61</accession>
<evidence type="ECO:0000313" key="13">
    <source>
        <dbReference type="Proteomes" id="UP000198862"/>
    </source>
</evidence>
<keyword evidence="5 11" id="KW-0028">Amino-acid biosynthesis</keyword>
<comment type="subcellular location">
    <subcellularLocation>
        <location evidence="11">Cell inner membrane</location>
        <topology evidence="11">Multi-pass membrane protein</topology>
    </subcellularLocation>
    <subcellularLocation>
        <location evidence="1">Membrane</location>
        <topology evidence="1">Multi-pass membrane protein</topology>
    </subcellularLocation>
</comment>
<proteinExistence type="inferred from homology"/>
<dbReference type="STRING" id="1123010.SAMN02745724_01305"/>
<name>A0A1I1HY61_9GAMM</name>
<dbReference type="GO" id="GO:0019344">
    <property type="term" value="P:cysteine biosynthetic process"/>
    <property type="evidence" value="ECO:0007669"/>
    <property type="project" value="UniProtKB-UniRule"/>
</dbReference>
<dbReference type="GO" id="GO:0000103">
    <property type="term" value="P:sulfate assimilation"/>
    <property type="evidence" value="ECO:0007669"/>
    <property type="project" value="InterPro"/>
</dbReference>
<evidence type="ECO:0000256" key="1">
    <source>
        <dbReference type="ARBA" id="ARBA00004141"/>
    </source>
</evidence>
<evidence type="ECO:0000256" key="9">
    <source>
        <dbReference type="ARBA" id="ARBA00023136"/>
    </source>
</evidence>
<keyword evidence="3 11" id="KW-1003">Cell membrane</keyword>
<comment type="caution">
    <text evidence="11">Lacks conserved residue(s) required for the propagation of feature annotation.</text>
</comment>
<keyword evidence="13" id="KW-1185">Reference proteome</keyword>
<dbReference type="GO" id="GO:0005886">
    <property type="term" value="C:plasma membrane"/>
    <property type="evidence" value="ECO:0007669"/>
    <property type="project" value="UniProtKB-SubCell"/>
</dbReference>
<keyword evidence="7 11" id="KW-1133">Transmembrane helix</keyword>
<feature type="transmembrane region" description="Helical" evidence="11">
    <location>
        <begin position="25"/>
        <end position="48"/>
    </location>
</feature>
<keyword evidence="2 11" id="KW-0813">Transport</keyword>
<dbReference type="NCBIfam" id="NF003433">
    <property type="entry name" value="PRK04949.1"/>
    <property type="match status" value="1"/>
</dbReference>
<feature type="transmembrane region" description="Helical" evidence="11">
    <location>
        <begin position="68"/>
        <end position="94"/>
    </location>
</feature>
<dbReference type="Proteomes" id="UP000198862">
    <property type="component" value="Unassembled WGS sequence"/>
</dbReference>
<evidence type="ECO:0000256" key="8">
    <source>
        <dbReference type="ARBA" id="ARBA00023032"/>
    </source>
</evidence>
<dbReference type="RefSeq" id="WP_091981961.1">
    <property type="nucleotide sequence ID" value="NZ_FOLO01000007.1"/>
</dbReference>
<dbReference type="PANTHER" id="PTHR37468:SF1">
    <property type="entry name" value="SULFATE TRANSPORTER CYSZ"/>
    <property type="match status" value="1"/>
</dbReference>
<comment type="similarity">
    <text evidence="11">Belongs to the CysZ family.</text>
</comment>
<keyword evidence="9 11" id="KW-0472">Membrane</keyword>
<dbReference type="GO" id="GO:0009675">
    <property type="term" value="F:high-affinity sulfate:proton symporter activity"/>
    <property type="evidence" value="ECO:0007669"/>
    <property type="project" value="TreeGrafter"/>
</dbReference>
<dbReference type="EMBL" id="FOLO01000007">
    <property type="protein sequence ID" value="SFC28884.1"/>
    <property type="molecule type" value="Genomic_DNA"/>
</dbReference>
<dbReference type="Pfam" id="PF07264">
    <property type="entry name" value="EI24"/>
    <property type="match status" value="1"/>
</dbReference>
<feature type="transmembrane region" description="Helical" evidence="11">
    <location>
        <begin position="199"/>
        <end position="225"/>
    </location>
</feature>
<keyword evidence="6 11" id="KW-0812">Transmembrane</keyword>
<keyword evidence="8 11" id="KW-0764">Sulfate transport</keyword>
<evidence type="ECO:0000256" key="5">
    <source>
        <dbReference type="ARBA" id="ARBA00022605"/>
    </source>
</evidence>
<gene>
    <name evidence="11" type="primary">cysZ</name>
    <name evidence="12" type="ORF">SAMN02745724_01305</name>
</gene>
<organism evidence="12 13">
    <name type="scientific">Pseudoalteromonas denitrificans DSM 6059</name>
    <dbReference type="NCBI Taxonomy" id="1123010"/>
    <lineage>
        <taxon>Bacteria</taxon>
        <taxon>Pseudomonadati</taxon>
        <taxon>Pseudomonadota</taxon>
        <taxon>Gammaproteobacteria</taxon>
        <taxon>Alteromonadales</taxon>
        <taxon>Pseudoalteromonadaceae</taxon>
        <taxon>Pseudoalteromonas</taxon>
    </lineage>
</organism>
<dbReference type="AlphaFoldDB" id="A0A1I1HY61"/>
<keyword evidence="10 11" id="KW-0198">Cysteine biosynthesis</keyword>